<dbReference type="OrthoDB" id="185373at2759"/>
<accession>A0A843WDG6</accession>
<evidence type="ECO:0000256" key="1">
    <source>
        <dbReference type="ARBA" id="ARBA00007626"/>
    </source>
</evidence>
<dbReference type="AlphaFoldDB" id="A0A843WDG6"/>
<evidence type="ECO:0000256" key="4">
    <source>
        <dbReference type="SAM" id="MobiDB-lite"/>
    </source>
</evidence>
<dbReference type="GO" id="GO:0042134">
    <property type="term" value="F:rRNA primary transcript binding"/>
    <property type="evidence" value="ECO:0007669"/>
    <property type="project" value="TreeGrafter"/>
</dbReference>
<dbReference type="InterPro" id="IPR002885">
    <property type="entry name" value="PPR_rpt"/>
</dbReference>
<evidence type="ECO:0000313" key="6">
    <source>
        <dbReference type="Proteomes" id="UP000652761"/>
    </source>
</evidence>
<dbReference type="Pfam" id="PF01535">
    <property type="entry name" value="PPR"/>
    <property type="match status" value="4"/>
</dbReference>
<dbReference type="EMBL" id="NMUH01003933">
    <property type="protein sequence ID" value="MQM07689.1"/>
    <property type="molecule type" value="Genomic_DNA"/>
</dbReference>
<dbReference type="Pfam" id="PF13041">
    <property type="entry name" value="PPR_2"/>
    <property type="match status" value="2"/>
</dbReference>
<comment type="similarity">
    <text evidence="1">Belongs to the PPR family. P subfamily.</text>
</comment>
<feature type="repeat" description="PPR" evidence="3">
    <location>
        <begin position="306"/>
        <end position="340"/>
    </location>
</feature>
<reference evidence="5" key="1">
    <citation type="submission" date="2017-07" db="EMBL/GenBank/DDBJ databases">
        <title>Taro Niue Genome Assembly and Annotation.</title>
        <authorList>
            <person name="Atibalentja N."/>
            <person name="Keating K."/>
            <person name="Fields C.J."/>
        </authorList>
    </citation>
    <scope>NUCLEOTIDE SEQUENCE</scope>
    <source>
        <strain evidence="5">Niue_2</strain>
        <tissue evidence="5">Leaf</tissue>
    </source>
</reference>
<dbReference type="PROSITE" id="PS51375">
    <property type="entry name" value="PPR"/>
    <property type="match status" value="10"/>
</dbReference>
<dbReference type="PANTHER" id="PTHR47447:SF7">
    <property type="entry name" value="PENTATRICOPEPTIDE REPEAT-CONTAINING PROTEIN"/>
    <property type="match status" value="1"/>
</dbReference>
<feature type="repeat" description="PPR" evidence="3">
    <location>
        <begin position="197"/>
        <end position="231"/>
    </location>
</feature>
<dbReference type="NCBIfam" id="TIGR00756">
    <property type="entry name" value="PPR"/>
    <property type="match status" value="10"/>
</dbReference>
<evidence type="ECO:0000256" key="2">
    <source>
        <dbReference type="ARBA" id="ARBA00022737"/>
    </source>
</evidence>
<feature type="repeat" description="PPR" evidence="3">
    <location>
        <begin position="584"/>
        <end position="618"/>
    </location>
</feature>
<feature type="repeat" description="PPR" evidence="3">
    <location>
        <begin position="232"/>
        <end position="266"/>
    </location>
</feature>
<evidence type="ECO:0000313" key="5">
    <source>
        <dbReference type="EMBL" id="MQM07689.1"/>
    </source>
</evidence>
<dbReference type="SUPFAM" id="SSF48452">
    <property type="entry name" value="TPR-like"/>
    <property type="match status" value="1"/>
</dbReference>
<name>A0A843WDG6_COLES</name>
<keyword evidence="2" id="KW-0677">Repeat</keyword>
<evidence type="ECO:0008006" key="7">
    <source>
        <dbReference type="Google" id="ProtNLM"/>
    </source>
</evidence>
<feature type="repeat" description="PPR" evidence="3">
    <location>
        <begin position="341"/>
        <end position="375"/>
    </location>
</feature>
<feature type="repeat" description="PPR" evidence="3">
    <location>
        <begin position="446"/>
        <end position="480"/>
    </location>
</feature>
<keyword evidence="6" id="KW-1185">Reference proteome</keyword>
<feature type="repeat" description="PPR" evidence="3">
    <location>
        <begin position="549"/>
        <end position="583"/>
    </location>
</feature>
<dbReference type="InterPro" id="IPR011990">
    <property type="entry name" value="TPR-like_helical_dom_sf"/>
</dbReference>
<dbReference type="Pfam" id="PF13812">
    <property type="entry name" value="PPR_3"/>
    <property type="match status" value="1"/>
</dbReference>
<dbReference type="Proteomes" id="UP000652761">
    <property type="component" value="Unassembled WGS sequence"/>
</dbReference>
<feature type="repeat" description="PPR" evidence="3">
    <location>
        <begin position="376"/>
        <end position="410"/>
    </location>
</feature>
<feature type="repeat" description="PPR" evidence="3">
    <location>
        <begin position="411"/>
        <end position="445"/>
    </location>
</feature>
<feature type="repeat" description="PPR" evidence="3">
    <location>
        <begin position="267"/>
        <end position="301"/>
    </location>
</feature>
<protein>
    <recommendedName>
        <fullName evidence="7">Pentatricopeptide repeat-containing protein</fullName>
    </recommendedName>
</protein>
<dbReference type="PANTHER" id="PTHR47447">
    <property type="entry name" value="OS03G0856100 PROTEIN"/>
    <property type="match status" value="1"/>
</dbReference>
<dbReference type="GO" id="GO:0009570">
    <property type="term" value="C:chloroplast stroma"/>
    <property type="evidence" value="ECO:0007669"/>
    <property type="project" value="TreeGrafter"/>
</dbReference>
<gene>
    <name evidence="5" type="ORF">Taro_040526</name>
</gene>
<sequence>MPPEAIAFPRTVPCAPPFSVPVPTAPRGGFRSCAASLPVAAPLGGRDVWRRRRTAIDGPPGPLVGNVGAPREHHRRQSGHRYLDRSVDMGELLASLAETTTADELHAVMSPYLNSSGGSGPGRRLPLSLRFMVGLLSREPDWRRSLALLDWMLDAAGYPPSIFAYNVVLRNALRAGQWALAGGLAREMHDRHSLAPDRCTYATLISSLGKAGRLDDALSWLHRMERDGVRGDLVLYSTLIELARKLGDHSKAISVFSRLRSYGIAPDLVAYNSMINVFGKAGLLREAHQLLREMEESDPASAVRPDIVSYSTLLTAYVENRRYVEALSLFSEMRERRIPLDLTTFNIMIDVYGQLGMPREADRSFWSMRKLGVDPNVVSYNTLLRVYGEAELFGEAIHLFRLMQRKGAEQNVVTYNTMIGVYGKSLEHEKAGNLVQEMQKKGIHPNAVTYSIIISIWGKAGKLERAVQLFQKLRTSGAKIDHVLYQTMIAVYERAGLVAHAKRLLSDLKESDDNSVPKETVITILANAGRVEEAAQLFRRAFEVGEVKDIAVFQCMMDLFARNKKHRNVIEVFEKMRGAGYFPDSDMIGVALNAYGKLQEFRKAESLYREMQEEGCVFSDQVHFQMLSLLGARRDFNRVESFLKELGSNPNINKQELRIVAAGVYERANRLDDASRIIWNQAPVDFNETLSEGYAL</sequence>
<dbReference type="Gene3D" id="1.25.40.10">
    <property type="entry name" value="Tetratricopeptide repeat domain"/>
    <property type="match status" value="4"/>
</dbReference>
<organism evidence="5 6">
    <name type="scientific">Colocasia esculenta</name>
    <name type="common">Wild taro</name>
    <name type="synonym">Arum esculentum</name>
    <dbReference type="NCBI Taxonomy" id="4460"/>
    <lineage>
        <taxon>Eukaryota</taxon>
        <taxon>Viridiplantae</taxon>
        <taxon>Streptophyta</taxon>
        <taxon>Embryophyta</taxon>
        <taxon>Tracheophyta</taxon>
        <taxon>Spermatophyta</taxon>
        <taxon>Magnoliopsida</taxon>
        <taxon>Liliopsida</taxon>
        <taxon>Araceae</taxon>
        <taxon>Aroideae</taxon>
        <taxon>Colocasieae</taxon>
        <taxon>Colocasia</taxon>
    </lineage>
</organism>
<dbReference type="SMR" id="A0A843WDG6"/>
<feature type="region of interest" description="Disordered" evidence="4">
    <location>
        <begin position="55"/>
        <end position="77"/>
    </location>
</feature>
<comment type="caution">
    <text evidence="5">The sequence shown here is derived from an EMBL/GenBank/DDBJ whole genome shotgun (WGS) entry which is preliminary data.</text>
</comment>
<dbReference type="GO" id="GO:0045727">
    <property type="term" value="P:positive regulation of translation"/>
    <property type="evidence" value="ECO:0007669"/>
    <property type="project" value="TreeGrafter"/>
</dbReference>
<evidence type="ECO:0000256" key="3">
    <source>
        <dbReference type="PROSITE-ProRule" id="PRU00708"/>
    </source>
</evidence>
<dbReference type="FunFam" id="1.25.40.10:FF:000770">
    <property type="entry name" value="pentatricopeptide repeat-containing protein At5g39980, chloroplastic"/>
    <property type="match status" value="1"/>
</dbReference>
<dbReference type="GO" id="GO:0003729">
    <property type="term" value="F:mRNA binding"/>
    <property type="evidence" value="ECO:0007669"/>
    <property type="project" value="TreeGrafter"/>
</dbReference>
<proteinExistence type="inferred from homology"/>